<gene>
    <name evidence="1" type="ORF">Lnau_1257</name>
</gene>
<organism evidence="1 2">
    <name type="scientific">Legionella nautarum</name>
    <dbReference type="NCBI Taxonomy" id="45070"/>
    <lineage>
        <taxon>Bacteria</taxon>
        <taxon>Pseudomonadati</taxon>
        <taxon>Pseudomonadota</taxon>
        <taxon>Gammaproteobacteria</taxon>
        <taxon>Legionellales</taxon>
        <taxon>Legionellaceae</taxon>
        <taxon>Legionella</taxon>
    </lineage>
</organism>
<dbReference type="Proteomes" id="UP000054725">
    <property type="component" value="Unassembled WGS sequence"/>
</dbReference>
<comment type="caution">
    <text evidence="1">The sequence shown here is derived from an EMBL/GenBank/DDBJ whole genome shotgun (WGS) entry which is preliminary data.</text>
</comment>
<protein>
    <submittedName>
        <fullName evidence="1">Uncharacterized protein</fullName>
    </submittedName>
</protein>
<evidence type="ECO:0000313" key="1">
    <source>
        <dbReference type="EMBL" id="KTD36273.1"/>
    </source>
</evidence>
<keyword evidence="2" id="KW-1185">Reference proteome</keyword>
<reference evidence="1 2" key="1">
    <citation type="submission" date="2015-11" db="EMBL/GenBank/DDBJ databases">
        <title>Genomic analysis of 38 Legionella species identifies large and diverse effector repertoires.</title>
        <authorList>
            <person name="Burstein D."/>
            <person name="Amaro F."/>
            <person name="Zusman T."/>
            <person name="Lifshitz Z."/>
            <person name="Cohen O."/>
            <person name="Gilbert J.A."/>
            <person name="Pupko T."/>
            <person name="Shuman H.A."/>
            <person name="Segal G."/>
        </authorList>
    </citation>
    <scope>NUCLEOTIDE SEQUENCE [LARGE SCALE GENOMIC DNA]</scope>
    <source>
        <strain evidence="1 2">ATCC 49506</strain>
    </source>
</reference>
<dbReference type="STRING" id="45070.Lnau_1257"/>
<name>A0A0W0WVE8_9GAMM</name>
<sequence length="307" mass="35044">MFNSIFTTLNHLWTGISNSLRALFNFADHPFSPIEDLSTQTEVFSEQEKFNFVVYLLRQQKNTQGLGLRHVDSDDTKNHNLKNSFKGDAVSFSITRLTLSFALGTEVTEFSHIQKGPDKILLVINQQYKVLDINLAVKIFDSWYQKILPFMQNNFAGHPHYFMIIKDMAGAAAPYDIKDLYPSGKCGKQTISPNQIIRVFSKTEASSPENMLSSIINYLVLPSKPQHHYSEESTRAILSILREIQLTASDSALTEQETRRRLIEAELSSDWSDSKYESMYAHFQEFVGSIEEVNDDLGYFQNIMGLT</sequence>
<dbReference type="AlphaFoldDB" id="A0A0W0WVE8"/>
<dbReference type="RefSeq" id="WP_058504287.1">
    <property type="nucleotide sequence ID" value="NZ_CAAAIF010000001.1"/>
</dbReference>
<evidence type="ECO:0000313" key="2">
    <source>
        <dbReference type="Proteomes" id="UP000054725"/>
    </source>
</evidence>
<dbReference type="OrthoDB" id="5657198at2"/>
<accession>A0A0W0WVE8</accession>
<dbReference type="EMBL" id="LNYO01000013">
    <property type="protein sequence ID" value="KTD36273.1"/>
    <property type="molecule type" value="Genomic_DNA"/>
</dbReference>
<proteinExistence type="predicted"/>
<dbReference type="PATRIC" id="fig|45070.6.peg.1323"/>